<dbReference type="eggNOG" id="COG0715">
    <property type="taxonomic scope" value="Bacteria"/>
</dbReference>
<keyword evidence="5" id="KW-0472">Membrane</keyword>
<dbReference type="PATRIC" id="fig|1238182.3.peg.2954"/>
<dbReference type="Gene3D" id="3.40.190.10">
    <property type="entry name" value="Periplasmic binding protein-like II"/>
    <property type="match status" value="2"/>
</dbReference>
<evidence type="ECO:0000256" key="1">
    <source>
        <dbReference type="ARBA" id="ARBA00004308"/>
    </source>
</evidence>
<evidence type="ECO:0000313" key="7">
    <source>
        <dbReference type="Proteomes" id="UP000009881"/>
    </source>
</evidence>
<dbReference type="GO" id="GO:0012505">
    <property type="term" value="C:endomembrane system"/>
    <property type="evidence" value="ECO:0007669"/>
    <property type="project" value="UniProtKB-SubCell"/>
</dbReference>
<comment type="subcellular location">
    <subcellularLocation>
        <location evidence="1">Endomembrane system</location>
    </subcellularLocation>
</comment>
<dbReference type="Pfam" id="PF13379">
    <property type="entry name" value="NMT1_2"/>
    <property type="match status" value="1"/>
</dbReference>
<gene>
    <name evidence="6" type="ORF">C882_0740</name>
</gene>
<dbReference type="Proteomes" id="UP000009881">
    <property type="component" value="Unassembled WGS sequence"/>
</dbReference>
<comment type="caution">
    <text evidence="6">The sequence shown here is derived from an EMBL/GenBank/DDBJ whole genome shotgun (WGS) entry which is preliminary data.</text>
</comment>
<dbReference type="CDD" id="cd13553">
    <property type="entry name" value="PBP2_NrtA_CpmA_like"/>
    <property type="match status" value="1"/>
</dbReference>
<accession>K9HK38</accession>
<reference evidence="6 7" key="1">
    <citation type="journal article" date="2013" name="Genome Announc.">
        <title>Draft Genome Sequence of an Alphaproteobacterium, Caenispirillum salinarum AK4(T), Isolated from a Solar Saltern.</title>
        <authorList>
            <person name="Khatri I."/>
            <person name="Singh A."/>
            <person name="Korpole S."/>
            <person name="Pinnaka A.K."/>
            <person name="Subramanian S."/>
        </authorList>
    </citation>
    <scope>NUCLEOTIDE SEQUENCE [LARGE SCALE GENOMIC DNA]</scope>
    <source>
        <strain evidence="6 7">AK4</strain>
    </source>
</reference>
<dbReference type="RefSeq" id="WP_009541397.1">
    <property type="nucleotide sequence ID" value="NZ_ANHY01000014.1"/>
</dbReference>
<dbReference type="InterPro" id="IPR044527">
    <property type="entry name" value="NrtA/CpmA_ABC-bd_dom"/>
</dbReference>
<keyword evidence="3" id="KW-1003">Cell membrane</keyword>
<keyword evidence="4" id="KW-0997">Cell inner membrane</keyword>
<dbReference type="SUPFAM" id="SSF53850">
    <property type="entry name" value="Periplasmic binding protein-like II"/>
    <property type="match status" value="1"/>
</dbReference>
<protein>
    <submittedName>
        <fullName evidence="6">Nitrate ABC transporter, nitrate-binding protein</fullName>
    </submittedName>
</protein>
<keyword evidence="7" id="KW-1185">Reference proteome</keyword>
<dbReference type="AlphaFoldDB" id="K9HK38"/>
<proteinExistence type="predicted"/>
<dbReference type="EMBL" id="ANHY01000014">
    <property type="protein sequence ID" value="EKV28976.1"/>
    <property type="molecule type" value="Genomic_DNA"/>
</dbReference>
<evidence type="ECO:0000256" key="4">
    <source>
        <dbReference type="ARBA" id="ARBA00022519"/>
    </source>
</evidence>
<dbReference type="PANTHER" id="PTHR30024:SF43">
    <property type="entry name" value="BLL4572 PROTEIN"/>
    <property type="match status" value="1"/>
</dbReference>
<sequence>MSETVKLGVVPLIDCAIPVVAHEMGFAAEEGLALDLVREASWAAVRDKLAFGLLDAAHLLAPLSLAMTAGLGGTPAVPVVAPMALGLGGNGITVSTALFERMKEAAPEVMAGPRGQSARALGKVIEADRAAGRPRLSFASVFPFSSHTYELRLWLADAGIDPDRDVNLGIIAPARMAESLHMGWIDGYCVGEPWNLRAVQRGVGVVVAAKADIWPNAPEKVLGVREDWAAERPDTTAALVRALVRAAQWADAAENRPALAAILADMRYVGVSPKILEPALSGRPVLRPDAPAEALDRHIFYRWQATYPWPSRAIWLLDRMVEAGQAALSAADATALARRVFRDDLYAAAVESLGVPVPEADVTVIGTHDAPRDVPARGGGTVTIGPDLQLGRRTFYPFGRDAASEAT</sequence>
<evidence type="ECO:0000313" key="6">
    <source>
        <dbReference type="EMBL" id="EKV28976.1"/>
    </source>
</evidence>
<dbReference type="STRING" id="1238182.C882_0740"/>
<keyword evidence="2" id="KW-0813">Transport</keyword>
<evidence type="ECO:0000256" key="2">
    <source>
        <dbReference type="ARBA" id="ARBA00022448"/>
    </source>
</evidence>
<dbReference type="PANTHER" id="PTHR30024">
    <property type="entry name" value="ALIPHATIC SULFONATES-BINDING PROTEIN-RELATED"/>
    <property type="match status" value="1"/>
</dbReference>
<dbReference type="OrthoDB" id="570524at2"/>
<evidence type="ECO:0000256" key="3">
    <source>
        <dbReference type="ARBA" id="ARBA00022475"/>
    </source>
</evidence>
<organism evidence="6 7">
    <name type="scientific">Caenispirillum salinarum AK4</name>
    <dbReference type="NCBI Taxonomy" id="1238182"/>
    <lineage>
        <taxon>Bacteria</taxon>
        <taxon>Pseudomonadati</taxon>
        <taxon>Pseudomonadota</taxon>
        <taxon>Alphaproteobacteria</taxon>
        <taxon>Rhodospirillales</taxon>
        <taxon>Novispirillaceae</taxon>
        <taxon>Caenispirillum</taxon>
    </lineage>
</organism>
<evidence type="ECO:0000256" key="5">
    <source>
        <dbReference type="ARBA" id="ARBA00023136"/>
    </source>
</evidence>
<name>K9HK38_9PROT</name>